<reference evidence="2 3" key="1">
    <citation type="submission" date="2012-12" db="EMBL/GenBank/DDBJ databases">
        <title>Novel taxa of Listeriaceae from agricultural environments in the United States.</title>
        <authorList>
            <person name="den Bakker H.C."/>
            <person name="Allred A."/>
            <person name="Warchocki S."/>
            <person name="Wright E.M."/>
            <person name="Burrell A."/>
            <person name="Nightingale K.K."/>
            <person name="Kephart D."/>
            <person name="Wiedmann M."/>
        </authorList>
    </citation>
    <scope>NUCLEOTIDE SEQUENCE [LARGE SCALE GENOMIC DNA]</scope>
    <source>
        <strain evidence="2 3">FSL F6-1037</strain>
    </source>
</reference>
<comment type="caution">
    <text evidence="2">The sequence shown here is derived from an EMBL/GenBank/DDBJ whole genome shotgun (WGS) entry which is preliminary data.</text>
</comment>
<proteinExistence type="predicted"/>
<organism evidence="2 3">
    <name type="scientific">Brochothrix campestris FSL F6-1037</name>
    <dbReference type="NCBI Taxonomy" id="1265861"/>
    <lineage>
        <taxon>Bacteria</taxon>
        <taxon>Bacillati</taxon>
        <taxon>Bacillota</taxon>
        <taxon>Bacilli</taxon>
        <taxon>Bacillales</taxon>
        <taxon>Listeriaceae</taxon>
        <taxon>Brochothrix</taxon>
    </lineage>
</organism>
<evidence type="ECO:0000313" key="3">
    <source>
        <dbReference type="Proteomes" id="UP000019243"/>
    </source>
</evidence>
<keyword evidence="3" id="KW-1185">Reference proteome</keyword>
<dbReference type="RefSeq" id="WP_035315726.1">
    <property type="nucleotide sequence ID" value="NZ_AODH01000076.1"/>
</dbReference>
<dbReference type="Proteomes" id="UP000019243">
    <property type="component" value="Unassembled WGS sequence"/>
</dbReference>
<protein>
    <submittedName>
        <fullName evidence="2">Phage terminase, small subunit</fullName>
    </submittedName>
</protein>
<accession>W7C491</accession>
<name>W7C491_9LIST</name>
<feature type="region of interest" description="Disordered" evidence="1">
    <location>
        <begin position="1"/>
        <end position="21"/>
    </location>
</feature>
<sequence length="157" mass="17858">MARPKKLSGATSGHFTKEQLEQKKEEEEILYNYDRLNFENIPPGIVPGAVSEWKRISHIIKDLPISELDQQTVIRYCNYTFLYDDAMRDLVVEGPVVEGKKNPLVDVVNSYSKELKTTTSELGLTINSRLKLVKPAEIEPVDKDPFGSMMNEVDNND</sequence>
<dbReference type="Pfam" id="PF05119">
    <property type="entry name" value="Terminase_4"/>
    <property type="match status" value="1"/>
</dbReference>
<gene>
    <name evidence="2" type="ORF">BCAMP_12351</name>
</gene>
<dbReference type="OrthoDB" id="1751165at2"/>
<dbReference type="STRING" id="1265861.BCAMP_12351"/>
<evidence type="ECO:0000256" key="1">
    <source>
        <dbReference type="SAM" id="MobiDB-lite"/>
    </source>
</evidence>
<dbReference type="InterPro" id="IPR006448">
    <property type="entry name" value="Phage_term_ssu_P27"/>
</dbReference>
<dbReference type="EMBL" id="AODH01000076">
    <property type="protein sequence ID" value="EUJ34264.1"/>
    <property type="molecule type" value="Genomic_DNA"/>
</dbReference>
<evidence type="ECO:0000313" key="2">
    <source>
        <dbReference type="EMBL" id="EUJ34264.1"/>
    </source>
</evidence>
<dbReference type="AlphaFoldDB" id="W7C491"/>